<dbReference type="EMBL" id="PGET01000001">
    <property type="protein sequence ID" value="PJJ28832.1"/>
    <property type="molecule type" value="Genomic_DNA"/>
</dbReference>
<dbReference type="GO" id="GO:0046872">
    <property type="term" value="F:metal ion binding"/>
    <property type="evidence" value="ECO:0007669"/>
    <property type="project" value="UniProtKB-KW"/>
</dbReference>
<accession>A0A2M8Z5W2</accession>
<evidence type="ECO:0000256" key="5">
    <source>
        <dbReference type="ARBA" id="ARBA00024029"/>
    </source>
</evidence>
<dbReference type="InterPro" id="IPR024087">
    <property type="entry name" value="Creatininase-like_sf"/>
</dbReference>
<dbReference type="SUPFAM" id="SSF102215">
    <property type="entry name" value="Creatininase"/>
    <property type="match status" value="1"/>
</dbReference>
<dbReference type="Pfam" id="PF02633">
    <property type="entry name" value="Creatininase"/>
    <property type="match status" value="1"/>
</dbReference>
<gene>
    <name evidence="6" type="ORF">H171_2354</name>
</gene>
<comment type="similarity">
    <text evidence="5">Belongs to the creatininase superfamily.</text>
</comment>
<evidence type="ECO:0000256" key="1">
    <source>
        <dbReference type="ARBA" id="ARBA00001947"/>
    </source>
</evidence>
<reference evidence="6 7" key="1">
    <citation type="submission" date="2017-11" db="EMBL/GenBank/DDBJ databases">
        <title>Understudied soil microbes with underappreciated capabilities: Untangling the Clostridium saccharolyticum group.</title>
        <authorList>
            <person name="Leschine S."/>
        </authorList>
    </citation>
    <scope>NUCLEOTIDE SEQUENCE [LARGE SCALE GENOMIC DNA]</scope>
    <source>
        <strain evidence="6 7">18A</strain>
    </source>
</reference>
<keyword evidence="3 6" id="KW-0378">Hydrolase</keyword>
<sequence length="243" mass="27083">MSSKMNELDGISIRDLIPTHNIALLPIGAVEVHGPHLPIGTDSFLAENLCDKLSERVPSLILPTIHYTQVWSLGEMKGSIGISNELLTQLLFEILLETERNGFHMAVMINTHLGNNGAIKEAARKALKERPDFKILYFTYPGAGEILGEVMGAGNFHGGFFHADEIETSYMLYLCKEHVDMSKAVNEAPLVPELIDVTPIRWSEFTQTAVMGNAKDATEEKGRKVIEYVLDRMVSFIEKAKER</sequence>
<evidence type="ECO:0000256" key="2">
    <source>
        <dbReference type="ARBA" id="ARBA00022723"/>
    </source>
</evidence>
<dbReference type="RefSeq" id="WP_207655187.1">
    <property type="nucleotide sequence ID" value="NZ_PGET01000001.1"/>
</dbReference>
<keyword evidence="2" id="KW-0479">Metal-binding</keyword>
<comment type="caution">
    <text evidence="6">The sequence shown here is derived from an EMBL/GenBank/DDBJ whole genome shotgun (WGS) entry which is preliminary data.</text>
</comment>
<evidence type="ECO:0000256" key="3">
    <source>
        <dbReference type="ARBA" id="ARBA00022801"/>
    </source>
</evidence>
<dbReference type="AlphaFoldDB" id="A0A2M8Z5W2"/>
<keyword evidence="4" id="KW-0862">Zinc</keyword>
<name>A0A2M8Z5W2_9FIRM</name>
<organism evidence="6 7">
    <name type="scientific">[Clostridium] celerecrescens 18A</name>
    <dbReference type="NCBI Taxonomy" id="1286362"/>
    <lineage>
        <taxon>Bacteria</taxon>
        <taxon>Bacillati</taxon>
        <taxon>Bacillota</taxon>
        <taxon>Clostridia</taxon>
        <taxon>Lachnospirales</taxon>
        <taxon>Lachnospiraceae</taxon>
        <taxon>Lacrimispora</taxon>
    </lineage>
</organism>
<evidence type="ECO:0000256" key="4">
    <source>
        <dbReference type="ARBA" id="ARBA00022833"/>
    </source>
</evidence>
<dbReference type="InterPro" id="IPR003785">
    <property type="entry name" value="Creatininase/forma_Hydrolase"/>
</dbReference>
<dbReference type="PANTHER" id="PTHR35005">
    <property type="entry name" value="3-DEHYDRO-SCYLLO-INOSOSE HYDROLASE"/>
    <property type="match status" value="1"/>
</dbReference>
<dbReference type="Gene3D" id="3.40.50.10310">
    <property type="entry name" value="Creatininase"/>
    <property type="match status" value="1"/>
</dbReference>
<dbReference type="Proteomes" id="UP000231092">
    <property type="component" value="Unassembled WGS sequence"/>
</dbReference>
<dbReference type="GO" id="GO:0016811">
    <property type="term" value="F:hydrolase activity, acting on carbon-nitrogen (but not peptide) bonds, in linear amides"/>
    <property type="evidence" value="ECO:0007669"/>
    <property type="project" value="TreeGrafter"/>
</dbReference>
<comment type="cofactor">
    <cofactor evidence="1">
        <name>Zn(2+)</name>
        <dbReference type="ChEBI" id="CHEBI:29105"/>
    </cofactor>
</comment>
<dbReference type="GO" id="GO:0009231">
    <property type="term" value="P:riboflavin biosynthetic process"/>
    <property type="evidence" value="ECO:0007669"/>
    <property type="project" value="TreeGrafter"/>
</dbReference>
<proteinExistence type="inferred from homology"/>
<evidence type="ECO:0000313" key="6">
    <source>
        <dbReference type="EMBL" id="PJJ28832.1"/>
    </source>
</evidence>
<dbReference type="PANTHER" id="PTHR35005:SF1">
    <property type="entry name" value="2-AMINO-5-FORMYLAMINO-6-RIBOSYLAMINOPYRIMIDIN-4(3H)-ONE 5'-MONOPHOSPHATE DEFORMYLASE"/>
    <property type="match status" value="1"/>
</dbReference>
<evidence type="ECO:0000313" key="7">
    <source>
        <dbReference type="Proteomes" id="UP000231092"/>
    </source>
</evidence>
<protein>
    <submittedName>
        <fullName evidence="6">Creatinine amidohydrolase</fullName>
    </submittedName>
</protein>